<name>A0A0N8HGH6_PSEPU</name>
<comment type="caution">
    <text evidence="1">The sequence shown here is derived from an EMBL/GenBank/DDBJ whole genome shotgun (WGS) entry which is preliminary data.</text>
</comment>
<dbReference type="AlphaFoldDB" id="A0A0N8HGH6"/>
<proteinExistence type="predicted"/>
<dbReference type="Proteomes" id="UP000237230">
    <property type="component" value="Unassembled WGS sequence"/>
</dbReference>
<accession>A0A0N8HGH6</accession>
<reference evidence="1 2" key="1">
    <citation type="submission" date="2016-08" db="EMBL/GenBank/DDBJ databases">
        <authorList>
            <person name="Seilhamer J.J."/>
        </authorList>
    </citation>
    <scope>NUCLEOTIDE SEQUENCE [LARGE SCALE GENOMIC DNA]</scope>
    <source>
        <strain evidence="1 2">KH-21-114</strain>
    </source>
</reference>
<reference evidence="1 2" key="2">
    <citation type="submission" date="2018-03" db="EMBL/GenBank/DDBJ databases">
        <title>Draft genome of Pseudomonas putida strain KH-21-114.</title>
        <authorList>
            <person name="Yoshizawa S."/>
            <person name="Khan N.H."/>
            <person name="Nishimura M."/>
            <person name="Chiura H.X."/>
            <person name="Ogura Y."/>
            <person name="Hayashi T."/>
            <person name="Kogure K."/>
        </authorList>
    </citation>
    <scope>NUCLEOTIDE SEQUENCE [LARGE SCALE GENOMIC DNA]</scope>
    <source>
        <strain evidence="1 2">KH-21-114</strain>
    </source>
</reference>
<evidence type="ECO:0000313" key="2">
    <source>
        <dbReference type="Proteomes" id="UP000237230"/>
    </source>
</evidence>
<dbReference type="OrthoDB" id="8558441at2"/>
<dbReference type="NCBIfam" id="TIGR03746">
    <property type="entry name" value="conj_TIGR03746"/>
    <property type="match status" value="1"/>
</dbReference>
<dbReference type="RefSeq" id="WP_023628669.1">
    <property type="nucleotide sequence ID" value="NZ_ABUNEW020000028.1"/>
</dbReference>
<organism evidence="1 2">
    <name type="scientific">Pseudomonas putida</name>
    <name type="common">Arthrobacter siderocapsulatus</name>
    <dbReference type="NCBI Taxonomy" id="303"/>
    <lineage>
        <taxon>Bacteria</taxon>
        <taxon>Pseudomonadati</taxon>
        <taxon>Pseudomonadota</taxon>
        <taxon>Gammaproteobacteria</taxon>
        <taxon>Pseudomonadales</taxon>
        <taxon>Pseudomonadaceae</taxon>
        <taxon>Pseudomonas</taxon>
    </lineage>
</organism>
<gene>
    <name evidence="1" type="ORF">BGP84_00085</name>
</gene>
<protein>
    <submittedName>
        <fullName evidence="1">Integrating conjugative element protein</fullName>
    </submittedName>
</protein>
<sequence>MSFRKRVDAQQAHILSLRIAVIVLGAVSLFAFYGWHKAPEDLTVHVPPDLRSGSTRKWWEVPPENVYAFGFYIFQQMQRWEKNGDDDYQDNIERLASYVTPGCKEYLQKDYEMRRNAGELRRRERNVSEIPGHGLTDPGVLRVEEIGINDWTVNLDLLADESVNGERVKRAMTRYPLSIVRADVNPEKNPFGLMWNCYASNPQRIEVDLQAAGVKP</sequence>
<dbReference type="Pfam" id="PF11444">
    <property type="entry name" value="DUF2895"/>
    <property type="match status" value="1"/>
</dbReference>
<dbReference type="InterPro" id="IPR021548">
    <property type="entry name" value="DUF2895"/>
</dbReference>
<dbReference type="GeneID" id="87479963"/>
<evidence type="ECO:0000313" key="1">
    <source>
        <dbReference type="EMBL" id="POG11720.1"/>
    </source>
</evidence>
<dbReference type="EMBL" id="MINH01000016">
    <property type="protein sequence ID" value="POG11720.1"/>
    <property type="molecule type" value="Genomic_DNA"/>
</dbReference>